<name>A0A0E9WH59_ANGAN</name>
<accession>A0A0E9WH59</accession>
<organism evidence="1">
    <name type="scientific">Anguilla anguilla</name>
    <name type="common">European freshwater eel</name>
    <name type="synonym">Muraena anguilla</name>
    <dbReference type="NCBI Taxonomy" id="7936"/>
    <lineage>
        <taxon>Eukaryota</taxon>
        <taxon>Metazoa</taxon>
        <taxon>Chordata</taxon>
        <taxon>Craniata</taxon>
        <taxon>Vertebrata</taxon>
        <taxon>Euteleostomi</taxon>
        <taxon>Actinopterygii</taxon>
        <taxon>Neopterygii</taxon>
        <taxon>Teleostei</taxon>
        <taxon>Anguilliformes</taxon>
        <taxon>Anguillidae</taxon>
        <taxon>Anguilla</taxon>
    </lineage>
</organism>
<reference evidence="1" key="1">
    <citation type="submission" date="2014-11" db="EMBL/GenBank/DDBJ databases">
        <authorList>
            <person name="Amaro Gonzalez C."/>
        </authorList>
    </citation>
    <scope>NUCLEOTIDE SEQUENCE</scope>
</reference>
<dbReference type="AlphaFoldDB" id="A0A0E9WH59"/>
<proteinExistence type="predicted"/>
<evidence type="ECO:0000313" key="1">
    <source>
        <dbReference type="EMBL" id="JAH88905.1"/>
    </source>
</evidence>
<sequence length="48" mass="5619">MQDVFVFQTHVSSIASSGLTPQNKLILIKMVMFFPQFWSGRIVYIFHQ</sequence>
<dbReference type="EMBL" id="GBXM01019672">
    <property type="protein sequence ID" value="JAH88905.1"/>
    <property type="molecule type" value="Transcribed_RNA"/>
</dbReference>
<reference evidence="1" key="2">
    <citation type="journal article" date="2015" name="Fish Shellfish Immunol.">
        <title>Early steps in the European eel (Anguilla anguilla)-Vibrio vulnificus interaction in the gills: Role of the RtxA13 toxin.</title>
        <authorList>
            <person name="Callol A."/>
            <person name="Pajuelo D."/>
            <person name="Ebbesson L."/>
            <person name="Teles M."/>
            <person name="MacKenzie S."/>
            <person name="Amaro C."/>
        </authorList>
    </citation>
    <scope>NUCLEOTIDE SEQUENCE</scope>
</reference>
<protein>
    <submittedName>
        <fullName evidence="1">Uncharacterized protein</fullName>
    </submittedName>
</protein>